<comment type="caution">
    <text evidence="2">The sequence shown here is derived from an EMBL/GenBank/DDBJ whole genome shotgun (WGS) entry which is preliminary data.</text>
</comment>
<evidence type="ECO:0000313" key="2">
    <source>
        <dbReference type="EMBL" id="KAK0462773.1"/>
    </source>
</evidence>
<keyword evidence="1" id="KW-1133">Transmembrane helix</keyword>
<reference evidence="2" key="1">
    <citation type="submission" date="2023-06" db="EMBL/GenBank/DDBJ databases">
        <authorList>
            <consortium name="Lawrence Berkeley National Laboratory"/>
            <person name="Ahrendt S."/>
            <person name="Sahu N."/>
            <person name="Indic B."/>
            <person name="Wong-Bajracharya J."/>
            <person name="Merenyi Z."/>
            <person name="Ke H.-M."/>
            <person name="Monk M."/>
            <person name="Kocsube S."/>
            <person name="Drula E."/>
            <person name="Lipzen A."/>
            <person name="Balint B."/>
            <person name="Henrissat B."/>
            <person name="Andreopoulos B."/>
            <person name="Martin F.M."/>
            <person name="Harder C.B."/>
            <person name="Rigling D."/>
            <person name="Ford K.L."/>
            <person name="Foster G.D."/>
            <person name="Pangilinan J."/>
            <person name="Papanicolaou A."/>
            <person name="Barry K."/>
            <person name="LaButti K."/>
            <person name="Viragh M."/>
            <person name="Koriabine M."/>
            <person name="Yan M."/>
            <person name="Riley R."/>
            <person name="Champramary S."/>
            <person name="Plett K.L."/>
            <person name="Tsai I.J."/>
            <person name="Slot J."/>
            <person name="Sipos G."/>
            <person name="Plett J."/>
            <person name="Nagy L.G."/>
            <person name="Grigoriev I.V."/>
        </authorList>
    </citation>
    <scope>NUCLEOTIDE SEQUENCE</scope>
    <source>
        <strain evidence="2">ICMP 16352</strain>
    </source>
</reference>
<gene>
    <name evidence="2" type="ORF">IW261DRAFT_1626990</name>
</gene>
<organism evidence="2 3">
    <name type="scientific">Armillaria novae-zelandiae</name>
    <dbReference type="NCBI Taxonomy" id="153914"/>
    <lineage>
        <taxon>Eukaryota</taxon>
        <taxon>Fungi</taxon>
        <taxon>Dikarya</taxon>
        <taxon>Basidiomycota</taxon>
        <taxon>Agaricomycotina</taxon>
        <taxon>Agaricomycetes</taxon>
        <taxon>Agaricomycetidae</taxon>
        <taxon>Agaricales</taxon>
        <taxon>Marasmiineae</taxon>
        <taxon>Physalacriaceae</taxon>
        <taxon>Armillaria</taxon>
    </lineage>
</organism>
<sequence length="153" mass="16915">QYSALVCDTFTACLFWPIPAGLVVYCRRRASNSSFFSSSADSRVRISLSVLSLSFFDATSTFFLLTSAFLDSNNLCAAAVANCDAFIRASRSSASKSSSIDALKPRENRVQHVVSNSVKVVIEKGSELHNRIRWPAFAMHRHVPWTLSVCDDK</sequence>
<evidence type="ECO:0000313" key="3">
    <source>
        <dbReference type="Proteomes" id="UP001175227"/>
    </source>
</evidence>
<feature type="transmembrane region" description="Helical" evidence="1">
    <location>
        <begin position="6"/>
        <end position="25"/>
    </location>
</feature>
<feature type="transmembrane region" description="Helical" evidence="1">
    <location>
        <begin position="46"/>
        <end position="70"/>
    </location>
</feature>
<name>A0AA39NC37_9AGAR</name>
<keyword evidence="3" id="KW-1185">Reference proteome</keyword>
<proteinExistence type="predicted"/>
<accession>A0AA39NC37</accession>
<dbReference type="Proteomes" id="UP001175227">
    <property type="component" value="Unassembled WGS sequence"/>
</dbReference>
<dbReference type="EMBL" id="JAUEPR010000122">
    <property type="protein sequence ID" value="KAK0462773.1"/>
    <property type="molecule type" value="Genomic_DNA"/>
</dbReference>
<feature type="non-terminal residue" evidence="2">
    <location>
        <position position="1"/>
    </location>
</feature>
<keyword evidence="1" id="KW-0812">Transmembrane</keyword>
<evidence type="ECO:0000256" key="1">
    <source>
        <dbReference type="SAM" id="Phobius"/>
    </source>
</evidence>
<protein>
    <submittedName>
        <fullName evidence="2">Uncharacterized protein</fullName>
    </submittedName>
</protein>
<keyword evidence="1" id="KW-0472">Membrane</keyword>
<dbReference type="AlphaFoldDB" id="A0AA39NC37"/>